<reference evidence="2 3" key="1">
    <citation type="submission" date="2023-07" db="EMBL/GenBank/DDBJ databases">
        <title>Genomic Encyclopedia of Type Strains, Phase IV (KMG-IV): sequencing the most valuable type-strain genomes for metagenomic binning, comparative biology and taxonomic classification.</title>
        <authorList>
            <person name="Goeker M."/>
        </authorList>
    </citation>
    <scope>NUCLEOTIDE SEQUENCE [LARGE SCALE GENOMIC DNA]</scope>
    <source>
        <strain evidence="2 3">DSM 15049</strain>
    </source>
</reference>
<sequence>MKTEELNMKYEIRNFIRLIIGLFVCSIGIVLTIQANLGLSPWDAFHHGLSKNLGVTMGQASILIGIIIIIIDILLGENLGVGTILNMFLIGMFMDFFMLNNIIPISPNMITGLIMMFIGMFIMGLGCVIYIGAGYGSGPRDGLMVALHKKTKKPIKNVRTCIELFALIFGYILGGSIGIGTVITTLVFGLFIEKSFKVCKFDTNDVKHRYIIDDIKYIRYRFLKTPYEECTSNIFSEENFNK</sequence>
<feature type="transmembrane region" description="Helical" evidence="1">
    <location>
        <begin position="15"/>
        <end position="37"/>
    </location>
</feature>
<proteinExistence type="predicted"/>
<evidence type="ECO:0000313" key="2">
    <source>
        <dbReference type="EMBL" id="MDQ0555379.1"/>
    </source>
</evidence>
<comment type="caution">
    <text evidence="2">The sequence shown here is derived from an EMBL/GenBank/DDBJ whole genome shotgun (WGS) entry which is preliminary data.</text>
</comment>
<feature type="transmembrane region" description="Helical" evidence="1">
    <location>
        <begin position="164"/>
        <end position="192"/>
    </location>
</feature>
<protein>
    <submittedName>
        <fullName evidence="2">Membrane protein YczE</fullName>
    </submittedName>
</protein>
<accession>A0ABU0MXP1</accession>
<keyword evidence="1" id="KW-1133">Transmembrane helix</keyword>
<dbReference type="Pfam" id="PF19700">
    <property type="entry name" value="DUF6198"/>
    <property type="match status" value="1"/>
</dbReference>
<organism evidence="2 3">
    <name type="scientific">Paraclostridium ghonii</name>
    <dbReference type="NCBI Taxonomy" id="29358"/>
    <lineage>
        <taxon>Bacteria</taxon>
        <taxon>Bacillati</taxon>
        <taxon>Bacillota</taxon>
        <taxon>Clostridia</taxon>
        <taxon>Peptostreptococcales</taxon>
        <taxon>Peptostreptococcaceae</taxon>
        <taxon>Paraclostridium</taxon>
    </lineage>
</organism>
<gene>
    <name evidence="2" type="ORF">QOZ92_000492</name>
</gene>
<dbReference type="InterPro" id="IPR038750">
    <property type="entry name" value="YczE/YyaS-like"/>
</dbReference>
<dbReference type="Proteomes" id="UP001232584">
    <property type="component" value="Unassembled WGS sequence"/>
</dbReference>
<evidence type="ECO:0000313" key="3">
    <source>
        <dbReference type="Proteomes" id="UP001232584"/>
    </source>
</evidence>
<dbReference type="PANTHER" id="PTHR40078">
    <property type="entry name" value="INTEGRAL MEMBRANE PROTEIN-RELATED"/>
    <property type="match status" value="1"/>
</dbReference>
<dbReference type="PANTHER" id="PTHR40078:SF1">
    <property type="entry name" value="INTEGRAL MEMBRANE PROTEIN"/>
    <property type="match status" value="1"/>
</dbReference>
<feature type="transmembrane region" description="Helical" evidence="1">
    <location>
        <begin position="109"/>
        <end position="133"/>
    </location>
</feature>
<name>A0ABU0MXP1_9FIRM</name>
<keyword evidence="1" id="KW-0812">Transmembrane</keyword>
<feature type="transmembrane region" description="Helical" evidence="1">
    <location>
        <begin position="83"/>
        <end position="103"/>
    </location>
</feature>
<keyword evidence="1" id="KW-0472">Membrane</keyword>
<feature type="transmembrane region" description="Helical" evidence="1">
    <location>
        <begin position="57"/>
        <end position="76"/>
    </location>
</feature>
<dbReference type="EMBL" id="JAUSWG010000002">
    <property type="protein sequence ID" value="MDQ0555379.1"/>
    <property type="molecule type" value="Genomic_DNA"/>
</dbReference>
<keyword evidence="3" id="KW-1185">Reference proteome</keyword>
<evidence type="ECO:0000256" key="1">
    <source>
        <dbReference type="SAM" id="Phobius"/>
    </source>
</evidence>